<reference evidence="1 2" key="1">
    <citation type="journal article" date="2024" name="Plant Biotechnol. J.">
        <title>Genome and CRISPR/Cas9 system of a widespread forest tree (Populus alba) in the world.</title>
        <authorList>
            <person name="Liu Y.J."/>
            <person name="Jiang P.F."/>
            <person name="Han X.M."/>
            <person name="Li X.Y."/>
            <person name="Wang H.M."/>
            <person name="Wang Y.J."/>
            <person name="Wang X.X."/>
            <person name="Zeng Q.Y."/>
        </authorList>
    </citation>
    <scope>NUCLEOTIDE SEQUENCE [LARGE SCALE GENOMIC DNA]</scope>
    <source>
        <strain evidence="2">cv. PAL-ZL1</strain>
    </source>
</reference>
<evidence type="ECO:0000313" key="2">
    <source>
        <dbReference type="Proteomes" id="UP000309997"/>
    </source>
</evidence>
<accession>A0ACC4CX38</accession>
<dbReference type="Proteomes" id="UP000309997">
    <property type="component" value="Unassembled WGS sequence"/>
</dbReference>
<keyword evidence="2" id="KW-1185">Reference proteome</keyword>
<evidence type="ECO:0000313" key="1">
    <source>
        <dbReference type="EMBL" id="KAL3609330.1"/>
    </source>
</evidence>
<name>A0ACC4CX38_POPAL</name>
<gene>
    <name evidence="1" type="ORF">D5086_000350</name>
</gene>
<dbReference type="EMBL" id="RCHU02000001">
    <property type="protein sequence ID" value="KAL3609330.1"/>
    <property type="molecule type" value="Genomic_DNA"/>
</dbReference>
<comment type="caution">
    <text evidence="1">The sequence shown here is derived from an EMBL/GenBank/DDBJ whole genome shotgun (WGS) entry which is preliminary data.</text>
</comment>
<organism evidence="1 2">
    <name type="scientific">Populus alba</name>
    <name type="common">White poplar</name>
    <dbReference type="NCBI Taxonomy" id="43335"/>
    <lineage>
        <taxon>Eukaryota</taxon>
        <taxon>Viridiplantae</taxon>
        <taxon>Streptophyta</taxon>
        <taxon>Embryophyta</taxon>
        <taxon>Tracheophyta</taxon>
        <taxon>Spermatophyta</taxon>
        <taxon>Magnoliopsida</taxon>
        <taxon>eudicotyledons</taxon>
        <taxon>Gunneridae</taxon>
        <taxon>Pentapetalae</taxon>
        <taxon>rosids</taxon>
        <taxon>fabids</taxon>
        <taxon>Malpighiales</taxon>
        <taxon>Salicaceae</taxon>
        <taxon>Saliceae</taxon>
        <taxon>Populus</taxon>
    </lineage>
</organism>
<proteinExistence type="predicted"/>
<sequence>MEIEEMETQGIYCPGGDFGRSNGTVGVCGFGGGFELGIGLSRSVILDMQPSLMHGLSSLLHGDSVSSWPFVESGLGGELKVS</sequence>
<protein>
    <submittedName>
        <fullName evidence="1">Uncharacterized protein</fullName>
    </submittedName>
</protein>